<dbReference type="STRING" id="1123071.SAMN02745181_2699"/>
<dbReference type="InterPro" id="IPR036983">
    <property type="entry name" value="AIM24_sf"/>
</dbReference>
<dbReference type="InterPro" id="IPR002838">
    <property type="entry name" value="AIM24"/>
</dbReference>
<dbReference type="EMBL" id="FQYR01000004">
    <property type="protein sequence ID" value="SHJ81597.1"/>
    <property type="molecule type" value="Genomic_DNA"/>
</dbReference>
<dbReference type="Gene3D" id="3.60.160.10">
    <property type="entry name" value="Mitochondrial biogenesis AIM24"/>
    <property type="match status" value="1"/>
</dbReference>
<dbReference type="PANTHER" id="PTHR38074:SF1">
    <property type="entry name" value="ALTERED INHERITANCE OF MITOCHONDRIA PROTEIN 24, MITOCHONDRIAL"/>
    <property type="match status" value="1"/>
</dbReference>
<evidence type="ECO:0000313" key="1">
    <source>
        <dbReference type="EMBL" id="SHJ81597.1"/>
    </source>
</evidence>
<dbReference type="Pfam" id="PF01987">
    <property type="entry name" value="AIM24"/>
    <property type="match status" value="1"/>
</dbReference>
<name>A0A1M6MDS0_9BACT</name>
<evidence type="ECO:0000313" key="2">
    <source>
        <dbReference type="Proteomes" id="UP000184510"/>
    </source>
</evidence>
<dbReference type="AlphaFoldDB" id="A0A1M6MDS0"/>
<dbReference type="SUPFAM" id="SSF51219">
    <property type="entry name" value="TRAP-like"/>
    <property type="match status" value="1"/>
</dbReference>
<protein>
    <submittedName>
        <fullName evidence="1">Uncharacterized conserved protein, AIM24 family</fullName>
    </submittedName>
</protein>
<gene>
    <name evidence="1" type="ORF">SAMN02745181_2699</name>
</gene>
<reference evidence="1 2" key="1">
    <citation type="submission" date="2016-11" db="EMBL/GenBank/DDBJ databases">
        <authorList>
            <person name="Jaros S."/>
            <person name="Januszkiewicz K."/>
            <person name="Wedrychowicz H."/>
        </authorList>
    </citation>
    <scope>NUCLEOTIDE SEQUENCE [LARGE SCALE GENOMIC DNA]</scope>
    <source>
        <strain evidence="1 2">DSM 18772</strain>
    </source>
</reference>
<keyword evidence="2" id="KW-1185">Reference proteome</keyword>
<dbReference type="InterPro" id="IPR016031">
    <property type="entry name" value="Trp_RNA-bd_attenuator-like_dom"/>
</dbReference>
<organism evidence="1 2">
    <name type="scientific">Rubritalea squalenifaciens DSM 18772</name>
    <dbReference type="NCBI Taxonomy" id="1123071"/>
    <lineage>
        <taxon>Bacteria</taxon>
        <taxon>Pseudomonadati</taxon>
        <taxon>Verrucomicrobiota</taxon>
        <taxon>Verrucomicrobiia</taxon>
        <taxon>Verrucomicrobiales</taxon>
        <taxon>Rubritaleaceae</taxon>
        <taxon>Rubritalea</taxon>
    </lineage>
</organism>
<dbReference type="RefSeq" id="WP_143184265.1">
    <property type="nucleotide sequence ID" value="NZ_FQYR01000004.1"/>
</dbReference>
<sequence>MNTTTPPPLTAAGSARSLEQFLADTAQRDRGQGVFELESPRILEVNLDGKMNTKMGSMVAYLGNIKFKREGILDQGVGNLLKKAVSGEGMKVSYAEGNGKLYLSDTGKKIIVLKLENESIVVNGNDVLAFEPSLQHKITMMRKITGMMAGGLFNVRFDGSGLLAITSHFEPLTLRVTPGQPVVTDPNATVAWSGSLNPQFKTDVSFKTFLGRGSGESIQMLFEGDGFVVVQPYEEVYFQSGS</sequence>
<dbReference type="InParanoid" id="A0A1M6MDS0"/>
<dbReference type="Proteomes" id="UP000184510">
    <property type="component" value="Unassembled WGS sequence"/>
</dbReference>
<dbReference type="OrthoDB" id="8707822at2"/>
<accession>A0A1M6MDS0</accession>
<dbReference type="PANTHER" id="PTHR38074">
    <property type="entry name" value="ALTERED INHERITANCE OF MITOCHONDRIA PROTEIN 24, MITOCHONDRIAL"/>
    <property type="match status" value="1"/>
</dbReference>
<proteinExistence type="predicted"/>